<dbReference type="Proteomes" id="UP000095003">
    <property type="component" value="Unassembled WGS sequence"/>
</dbReference>
<comment type="caution">
    <text evidence="2">The sequence shown here is derived from an EMBL/GenBank/DDBJ whole genome shotgun (WGS) entry which is preliminary data.</text>
</comment>
<dbReference type="NCBIfam" id="NF003302">
    <property type="entry name" value="PRK04302.1"/>
    <property type="match status" value="1"/>
</dbReference>
<dbReference type="InterPro" id="IPR035990">
    <property type="entry name" value="TIM_sf"/>
</dbReference>
<dbReference type="GeneID" id="93301625"/>
<dbReference type="GO" id="GO:0004807">
    <property type="term" value="F:triose-phosphate isomerase activity"/>
    <property type="evidence" value="ECO:0007669"/>
    <property type="project" value="InterPro"/>
</dbReference>
<reference evidence="2 3" key="1">
    <citation type="submission" date="2016-07" db="EMBL/GenBank/DDBJ databases">
        <title>Characterization of isolates of Eisenbergiella tayi derived from blood cultures, using whole genome sequencing.</title>
        <authorList>
            <person name="Burdz T."/>
            <person name="Wiebe D."/>
            <person name="Huynh C."/>
            <person name="Bernard K."/>
        </authorList>
    </citation>
    <scope>NUCLEOTIDE SEQUENCE [LARGE SCALE GENOMIC DNA]</scope>
    <source>
        <strain evidence="2 3">NML 120489</strain>
    </source>
</reference>
<name>A0A1E3AP51_9FIRM</name>
<dbReference type="SUPFAM" id="SSF51351">
    <property type="entry name" value="Triosephosphate isomerase (TIM)"/>
    <property type="match status" value="1"/>
</dbReference>
<evidence type="ECO:0000313" key="3">
    <source>
        <dbReference type="Proteomes" id="UP000095003"/>
    </source>
</evidence>
<dbReference type="Pfam" id="PF00121">
    <property type="entry name" value="TIM"/>
    <property type="match status" value="1"/>
</dbReference>
<gene>
    <name evidence="2" type="primary">tpiA_1</name>
    <name evidence="2" type="ORF">BEH84_04756</name>
</gene>
<organism evidence="2 3">
    <name type="scientific">Eisenbergiella tayi</name>
    <dbReference type="NCBI Taxonomy" id="1432052"/>
    <lineage>
        <taxon>Bacteria</taxon>
        <taxon>Bacillati</taxon>
        <taxon>Bacillota</taxon>
        <taxon>Clostridia</taxon>
        <taxon>Lachnospirales</taxon>
        <taxon>Lachnospiraceae</taxon>
        <taxon>Eisenbergiella</taxon>
    </lineage>
</organism>
<protein>
    <submittedName>
        <fullName evidence="2">Triosephosphate isomerase</fullName>
    </submittedName>
</protein>
<proteinExistence type="predicted"/>
<dbReference type="RefSeq" id="WP_069158541.1">
    <property type="nucleotide sequence ID" value="NZ_DBFYTC010000084.1"/>
</dbReference>
<dbReference type="InterPro" id="IPR000652">
    <property type="entry name" value="Triosephosphate_isomerase"/>
</dbReference>
<dbReference type="PROSITE" id="PS51440">
    <property type="entry name" value="TIM_2"/>
    <property type="match status" value="1"/>
</dbReference>
<dbReference type="AlphaFoldDB" id="A0A1E3AP51"/>
<dbReference type="Gene3D" id="3.20.20.70">
    <property type="entry name" value="Aldolase class I"/>
    <property type="match status" value="1"/>
</dbReference>
<accession>A0A1E3AP51</accession>
<keyword evidence="1 2" id="KW-0413">Isomerase</keyword>
<evidence type="ECO:0000256" key="1">
    <source>
        <dbReference type="ARBA" id="ARBA00023235"/>
    </source>
</evidence>
<dbReference type="InterPro" id="IPR013785">
    <property type="entry name" value="Aldolase_TIM"/>
</dbReference>
<sequence length="236" mass="25458">MKRKNVPEQPFFEIGPKSYLYGDDVLELALAAERASEKYDVDIVFTTPYTDIRRVAEATERLFVYAPHMDLLEPGRGLAEILPEAVKAAGAVGVMLNHCEKPLTLSTLEKSIRRAHGIGLAAIVCADTIAEARAIACLNPDIIVAEPSELIGTGQTKNMDYVKASIEAVHSINPEILVLQGAGISSGEDVYQLIYHGAQATGASSSIVKAKDKEGIIDEMIGAVQRAADDRKRKAL</sequence>
<dbReference type="EMBL" id="MCGI01000004">
    <property type="protein sequence ID" value="ODM10384.1"/>
    <property type="molecule type" value="Genomic_DNA"/>
</dbReference>
<evidence type="ECO:0000313" key="2">
    <source>
        <dbReference type="EMBL" id="ODM10384.1"/>
    </source>
</evidence>